<name>A0A2K8SHY7_9NOSO</name>
<evidence type="ECO:0000313" key="2">
    <source>
        <dbReference type="Proteomes" id="UP000232003"/>
    </source>
</evidence>
<dbReference type="Proteomes" id="UP000232003">
    <property type="component" value="Chromosome"/>
</dbReference>
<keyword evidence="2" id="KW-1185">Reference proteome</keyword>
<dbReference type="AlphaFoldDB" id="A0A2K8SHY7"/>
<proteinExistence type="predicted"/>
<accession>A0A2K8SHY7</accession>
<organism evidence="1 2">
    <name type="scientific">Nostoc flagelliforme CCNUN1</name>
    <dbReference type="NCBI Taxonomy" id="2038116"/>
    <lineage>
        <taxon>Bacteria</taxon>
        <taxon>Bacillati</taxon>
        <taxon>Cyanobacteriota</taxon>
        <taxon>Cyanophyceae</taxon>
        <taxon>Nostocales</taxon>
        <taxon>Nostocaceae</taxon>
        <taxon>Nostoc</taxon>
    </lineage>
</organism>
<dbReference type="KEGG" id="nfl:COO91_00792"/>
<sequence>MLIKPEEPHPAKAVLCLPSPPAGRGWGWGSFIMGNLADMI</sequence>
<reference evidence="1 2" key="1">
    <citation type="submission" date="2017-11" db="EMBL/GenBank/DDBJ databases">
        <title>Complete genome of a free-living desiccation-tolerant cyanobacterium and its photosynthetic adaptation to extreme terrestrial habitat.</title>
        <authorList>
            <person name="Shang J."/>
        </authorList>
    </citation>
    <scope>NUCLEOTIDE SEQUENCE [LARGE SCALE GENOMIC DNA]</scope>
    <source>
        <strain evidence="1 2">CCNUN1</strain>
    </source>
</reference>
<protein>
    <submittedName>
        <fullName evidence="1">Uncharacterized protein</fullName>
    </submittedName>
</protein>
<gene>
    <name evidence="1" type="ORF">COO91_00792</name>
</gene>
<evidence type="ECO:0000313" key="1">
    <source>
        <dbReference type="EMBL" id="AUB34950.1"/>
    </source>
</evidence>
<dbReference type="EMBL" id="CP024785">
    <property type="protein sequence ID" value="AUB34950.1"/>
    <property type="molecule type" value="Genomic_DNA"/>
</dbReference>